<dbReference type="AlphaFoldDB" id="A0A1S3X9Z9"/>
<proteinExistence type="predicted"/>
<reference evidence="2" key="1">
    <citation type="submission" date="2025-08" db="UniProtKB">
        <authorList>
            <consortium name="RefSeq"/>
        </authorList>
    </citation>
    <scope>IDENTIFICATION</scope>
</reference>
<dbReference type="OMA" id="ICSKFIR"/>
<evidence type="ECO:0000259" key="1">
    <source>
        <dbReference type="Pfam" id="PF13960"/>
    </source>
</evidence>
<dbReference type="OrthoDB" id="1933987at2759"/>
<organism evidence="2">
    <name type="scientific">Nicotiana tabacum</name>
    <name type="common">Common tobacco</name>
    <dbReference type="NCBI Taxonomy" id="4097"/>
    <lineage>
        <taxon>Eukaryota</taxon>
        <taxon>Viridiplantae</taxon>
        <taxon>Streptophyta</taxon>
        <taxon>Embryophyta</taxon>
        <taxon>Tracheophyta</taxon>
        <taxon>Spermatophyta</taxon>
        <taxon>Magnoliopsida</taxon>
        <taxon>eudicotyledons</taxon>
        <taxon>Gunneridae</taxon>
        <taxon>Pentapetalae</taxon>
        <taxon>asterids</taxon>
        <taxon>lamiids</taxon>
        <taxon>Solanales</taxon>
        <taxon>Solanaceae</taxon>
        <taxon>Nicotianoideae</taxon>
        <taxon>Nicotianeae</taxon>
        <taxon>Nicotiana</taxon>
    </lineage>
</organism>
<accession>A0A1S3X9Z9</accession>
<dbReference type="PANTHER" id="PTHR48258:SF8">
    <property type="entry name" value="DUF4216 DOMAIN-CONTAINING PROTEIN"/>
    <property type="match status" value="1"/>
</dbReference>
<name>A0A1S3X9Z9_TOBAC</name>
<dbReference type="STRING" id="4097.A0A1S3X9Z9"/>
<dbReference type="PaxDb" id="4097-A0A1S3X9Z9"/>
<protein>
    <recommendedName>
        <fullName evidence="1">DUF4218 domain-containing protein</fullName>
    </recommendedName>
</protein>
<feature type="domain" description="DUF4218" evidence="1">
    <location>
        <begin position="152"/>
        <end position="263"/>
    </location>
</feature>
<dbReference type="Pfam" id="PF13960">
    <property type="entry name" value="DUF4218"/>
    <property type="match status" value="1"/>
</dbReference>
<dbReference type="PANTHER" id="PTHR48258">
    <property type="entry name" value="DUF4218 DOMAIN-CONTAINING PROTEIN-RELATED"/>
    <property type="match status" value="1"/>
</dbReference>
<gene>
    <name evidence="2" type="primary">LOC107762720</name>
</gene>
<dbReference type="RefSeq" id="XP_016436588.1">
    <property type="nucleotide sequence ID" value="XM_016581102.1"/>
</dbReference>
<dbReference type="KEGG" id="nta:107762720"/>
<evidence type="ECO:0000313" key="2">
    <source>
        <dbReference type="RefSeq" id="XP_016436588.1"/>
    </source>
</evidence>
<dbReference type="InterPro" id="IPR025452">
    <property type="entry name" value="DUF4218"/>
</dbReference>
<sequence>MHVKKNICDNPLGTLLDIDGKPKDHVISRYDLQEMGIRKELQLTKDNGNEKVYLAKACFSMKPEEEKKIFCIVLSDAKLRKGCDSNISLRVQMEEMKVSGYKSHDAHFIMHYLLQVAVRKVLPNLLQVAVRKVLPMNVSLDLIRLGNFFRVICSKFIRRRDLDAMQSEIKEIECELEKIFLPTFFDIMENLSIHLVDDIKLGGPNHLRWMYSIKRNLYKYKAFVCNRAHPEASIAEGVLAEECLIFCSRYLHDGVKTRFSRYQVEDDKNVQTKGMICHQYYLR</sequence>